<dbReference type="InterPro" id="IPR026022">
    <property type="entry name" value="PhoU_dom"/>
</dbReference>
<gene>
    <name evidence="3" type="ORF">EHKOOOLC_00004</name>
    <name evidence="4" type="ORF">ELEJOALA_00044</name>
    <name evidence="5" type="ORF">JBICLBBK_00002</name>
    <name evidence="6" type="ORF">KDMJNAGO_00044</name>
    <name evidence="2" type="ORF">PPMBPIKO_00001</name>
</gene>
<dbReference type="GO" id="GO:0045936">
    <property type="term" value="P:negative regulation of phosphate metabolic process"/>
    <property type="evidence" value="ECO:0007669"/>
    <property type="project" value="InterPro"/>
</dbReference>
<dbReference type="InterPro" id="IPR038078">
    <property type="entry name" value="PhoU-like_sf"/>
</dbReference>
<dbReference type="Pfam" id="PF01895">
    <property type="entry name" value="PhoU"/>
    <property type="match status" value="1"/>
</dbReference>
<dbReference type="Gene3D" id="1.20.58.220">
    <property type="entry name" value="Phosphate transport system protein phou homolog 2, domain 2"/>
    <property type="match status" value="1"/>
</dbReference>
<dbReference type="PANTHER" id="PTHR42930:SF6">
    <property type="entry name" value="PHOSPHATE REGULATORY PROTEIN-LIKE PROTEIN"/>
    <property type="match status" value="1"/>
</dbReference>
<dbReference type="InterPro" id="IPR028366">
    <property type="entry name" value="PhoU"/>
</dbReference>
<organism evidence="2">
    <name type="scientific">Candidatus Methanogaster sp. ANME-2c ERB4</name>
    <dbReference type="NCBI Taxonomy" id="2759911"/>
    <lineage>
        <taxon>Archaea</taxon>
        <taxon>Methanobacteriati</taxon>
        <taxon>Methanobacteriota</taxon>
        <taxon>Stenosarchaea group</taxon>
        <taxon>Methanomicrobia</taxon>
        <taxon>Methanosarcinales</taxon>
        <taxon>ANME-2 cluster</taxon>
        <taxon>Candidatus Methanogasteraceae</taxon>
        <taxon>Candidatus Methanogaster</taxon>
    </lineage>
</organism>
<dbReference type="EMBL" id="MT631079">
    <property type="protein sequence ID" value="QNO45229.1"/>
    <property type="molecule type" value="Genomic_DNA"/>
</dbReference>
<evidence type="ECO:0000313" key="5">
    <source>
        <dbReference type="EMBL" id="QNO44599.1"/>
    </source>
</evidence>
<evidence type="ECO:0000259" key="1">
    <source>
        <dbReference type="SMART" id="SM00966"/>
    </source>
</evidence>
<dbReference type="EMBL" id="MT630989">
    <property type="protein sequence ID" value="QNO44599.1"/>
    <property type="molecule type" value="Genomic_DNA"/>
</dbReference>
<dbReference type="InterPro" id="IPR007159">
    <property type="entry name" value="SpoVT-AbrB_dom"/>
</dbReference>
<name>A0A7G9Y6S9_9EURY</name>
<protein>
    <recommendedName>
        <fullName evidence="1">SpoVT-AbrB domain-containing protein</fullName>
    </recommendedName>
</protein>
<proteinExistence type="predicted"/>
<dbReference type="GO" id="GO:0003677">
    <property type="term" value="F:DNA binding"/>
    <property type="evidence" value="ECO:0007669"/>
    <property type="project" value="InterPro"/>
</dbReference>
<dbReference type="AlphaFoldDB" id="A0A7G9Y6S9"/>
<dbReference type="EMBL" id="MT630853">
    <property type="protein sequence ID" value="QNO43713.1"/>
    <property type="molecule type" value="Genomic_DNA"/>
</dbReference>
<evidence type="ECO:0000313" key="2">
    <source>
        <dbReference type="EMBL" id="QNO43713.1"/>
    </source>
</evidence>
<dbReference type="EMBL" id="MT630875">
    <property type="protein sequence ID" value="QNO43899.1"/>
    <property type="molecule type" value="Genomic_DNA"/>
</dbReference>
<feature type="domain" description="SpoVT-AbrB" evidence="1">
    <location>
        <begin position="8"/>
        <end position="54"/>
    </location>
</feature>
<dbReference type="SUPFAM" id="SSF109755">
    <property type="entry name" value="PhoU-like"/>
    <property type="match status" value="1"/>
</dbReference>
<dbReference type="EMBL" id="MT630974">
    <property type="protein sequence ID" value="QNO44497.1"/>
    <property type="molecule type" value="Genomic_DNA"/>
</dbReference>
<dbReference type="SMART" id="SM00966">
    <property type="entry name" value="SpoVT_AbrB"/>
    <property type="match status" value="1"/>
</dbReference>
<evidence type="ECO:0000313" key="3">
    <source>
        <dbReference type="EMBL" id="QNO43899.1"/>
    </source>
</evidence>
<dbReference type="PANTHER" id="PTHR42930">
    <property type="entry name" value="PHOSPHATE-SPECIFIC TRANSPORT SYSTEM ACCESSORY PROTEIN PHOU"/>
    <property type="match status" value="1"/>
</dbReference>
<accession>A0A7G9Y6S9</accession>
<dbReference type="GO" id="GO:0030643">
    <property type="term" value="P:intracellular phosphate ion homeostasis"/>
    <property type="evidence" value="ECO:0007669"/>
    <property type="project" value="InterPro"/>
</dbReference>
<evidence type="ECO:0000313" key="6">
    <source>
        <dbReference type="EMBL" id="QNO45229.1"/>
    </source>
</evidence>
<reference evidence="2" key="1">
    <citation type="submission" date="2020-06" db="EMBL/GenBank/DDBJ databases">
        <title>Unique genomic features of the anaerobic methanotrophic archaea.</title>
        <authorList>
            <person name="Chadwick G.L."/>
            <person name="Skennerton C.T."/>
            <person name="Laso-Perez R."/>
            <person name="Leu A.O."/>
            <person name="Speth D.R."/>
            <person name="Yu H."/>
            <person name="Morgan-Lang C."/>
            <person name="Hatzenpichler R."/>
            <person name="Goudeau D."/>
            <person name="Malmstrom R."/>
            <person name="Brazelton W.J."/>
            <person name="Woyke T."/>
            <person name="Hallam S.J."/>
            <person name="Tyson G.W."/>
            <person name="Wegener G."/>
            <person name="Boetius A."/>
            <person name="Orphan V."/>
        </authorList>
    </citation>
    <scope>NUCLEOTIDE SEQUENCE</scope>
</reference>
<dbReference type="Pfam" id="PF04014">
    <property type="entry name" value="MazE_antitoxin"/>
    <property type="match status" value="1"/>
</dbReference>
<sequence>MDTRKVQVTGKSTYIVTLPKRWAVDSGLVAGSLVRVAYLDDGSIVITPLEHGQDPRMKRLKFDKSTDATMRDLIGAYVMGYSSIEIYADHIPKEMARDVKRTCHNLIGFEVVEETDKKVMIQDLLDLGEFTIEKGIKRMSSLVSLMLDGLINYLGTEDDEILREIISRDAEVNRAYLLISKQFVNRLNLIRSLETDKLSLIESFYYRLVAGNLERIGDHAVKIADVFSHTGVPATAFPIRESVSVPQNLVASSIESLRKSNVSLANEVISENALAKERLAQSVSAATSATAISSPEIVFDSLIRIGDYATNIAELAIDLSQL</sequence>
<evidence type="ECO:0000313" key="4">
    <source>
        <dbReference type="EMBL" id="QNO44497.1"/>
    </source>
</evidence>